<gene>
    <name evidence="2" type="ORF">Tci_928943</name>
</gene>
<evidence type="ECO:0000256" key="1">
    <source>
        <dbReference type="SAM" id="MobiDB-lite"/>
    </source>
</evidence>
<feature type="region of interest" description="Disordered" evidence="1">
    <location>
        <begin position="1"/>
        <end position="73"/>
    </location>
</feature>
<name>A0A699XKF4_TANCI</name>
<sequence length="73" mass="7656">GSTPHRQPDWTHRDARFGEAHRSQPSAPRRCRATAAGCAPGHRRSPRPAEAQGPASAGPTGSAETRMDSSPSA</sequence>
<organism evidence="2">
    <name type="scientific">Tanacetum cinerariifolium</name>
    <name type="common">Dalmatian daisy</name>
    <name type="synonym">Chrysanthemum cinerariifolium</name>
    <dbReference type="NCBI Taxonomy" id="118510"/>
    <lineage>
        <taxon>Eukaryota</taxon>
        <taxon>Viridiplantae</taxon>
        <taxon>Streptophyta</taxon>
        <taxon>Embryophyta</taxon>
        <taxon>Tracheophyta</taxon>
        <taxon>Spermatophyta</taxon>
        <taxon>Magnoliopsida</taxon>
        <taxon>eudicotyledons</taxon>
        <taxon>Gunneridae</taxon>
        <taxon>Pentapetalae</taxon>
        <taxon>asterids</taxon>
        <taxon>campanulids</taxon>
        <taxon>Asterales</taxon>
        <taxon>Asteraceae</taxon>
        <taxon>Asteroideae</taxon>
        <taxon>Anthemideae</taxon>
        <taxon>Anthemidinae</taxon>
        <taxon>Tanacetum</taxon>
    </lineage>
</organism>
<dbReference type="EMBL" id="BKCJ011835492">
    <property type="protein sequence ID" value="GFD56974.1"/>
    <property type="molecule type" value="Genomic_DNA"/>
</dbReference>
<dbReference type="AlphaFoldDB" id="A0A699XKF4"/>
<evidence type="ECO:0000313" key="2">
    <source>
        <dbReference type="EMBL" id="GFD56974.1"/>
    </source>
</evidence>
<comment type="caution">
    <text evidence="2">The sequence shown here is derived from an EMBL/GenBank/DDBJ whole genome shotgun (WGS) entry which is preliminary data.</text>
</comment>
<proteinExistence type="predicted"/>
<accession>A0A699XKF4</accession>
<feature type="compositionally biased region" description="Basic and acidic residues" evidence="1">
    <location>
        <begin position="1"/>
        <end position="22"/>
    </location>
</feature>
<feature type="non-terminal residue" evidence="2">
    <location>
        <position position="1"/>
    </location>
</feature>
<protein>
    <submittedName>
        <fullName evidence="2">Uncharacterized protein</fullName>
    </submittedName>
</protein>
<reference evidence="2" key="1">
    <citation type="journal article" date="2019" name="Sci. Rep.">
        <title>Draft genome of Tanacetum cinerariifolium, the natural source of mosquito coil.</title>
        <authorList>
            <person name="Yamashiro T."/>
            <person name="Shiraishi A."/>
            <person name="Satake H."/>
            <person name="Nakayama K."/>
        </authorList>
    </citation>
    <scope>NUCLEOTIDE SEQUENCE</scope>
</reference>